<dbReference type="InterPro" id="IPR013783">
    <property type="entry name" value="Ig-like_fold"/>
</dbReference>
<dbReference type="PANTHER" id="PTHR10357:SF210">
    <property type="entry name" value="MALTODEXTRIN GLUCOSIDASE"/>
    <property type="match status" value="1"/>
</dbReference>
<dbReference type="InterPro" id="IPR015171">
    <property type="entry name" value="Cyc-maltodext_N"/>
</dbReference>
<dbReference type="Pfam" id="PF00128">
    <property type="entry name" value="Alpha-amylase"/>
    <property type="match status" value="1"/>
</dbReference>
<proteinExistence type="predicted"/>
<dbReference type="Gene3D" id="2.60.40.10">
    <property type="entry name" value="Immunoglobulins"/>
    <property type="match status" value="1"/>
</dbReference>
<comment type="caution">
    <text evidence="5">The sequence shown here is derived from an EMBL/GenBank/DDBJ whole genome shotgun (WGS) entry which is preliminary data.</text>
</comment>
<keyword evidence="6" id="KW-1185">Reference proteome</keyword>
<dbReference type="RefSeq" id="WP_151666509.1">
    <property type="nucleotide sequence ID" value="NZ_WBVO01000002.1"/>
</dbReference>
<dbReference type="Pfam" id="PF10438">
    <property type="entry name" value="Cyc-maltodext_C"/>
    <property type="match status" value="1"/>
</dbReference>
<dbReference type="InterPro" id="IPR017853">
    <property type="entry name" value="GH"/>
</dbReference>
<dbReference type="SUPFAM" id="SSF51445">
    <property type="entry name" value="(Trans)glycosidases"/>
    <property type="match status" value="1"/>
</dbReference>
<feature type="chain" id="PRO_5027071459" evidence="3">
    <location>
        <begin position="21"/>
        <end position="621"/>
    </location>
</feature>
<dbReference type="Gene3D" id="2.60.40.1180">
    <property type="entry name" value="Golgi alpha-mannosidase II"/>
    <property type="match status" value="1"/>
</dbReference>
<dbReference type="Proteomes" id="UP000468650">
    <property type="component" value="Unassembled WGS sequence"/>
</dbReference>
<keyword evidence="2" id="KW-0326">Glycosidase</keyword>
<dbReference type="GO" id="GO:0005975">
    <property type="term" value="P:carbohydrate metabolic process"/>
    <property type="evidence" value="ECO:0007669"/>
    <property type="project" value="InterPro"/>
</dbReference>
<dbReference type="InterPro" id="IPR013780">
    <property type="entry name" value="Glyco_hydro_b"/>
</dbReference>
<dbReference type="AlphaFoldDB" id="A0A6N6RL71"/>
<dbReference type="Gene3D" id="3.20.20.80">
    <property type="entry name" value="Glycosidases"/>
    <property type="match status" value="1"/>
</dbReference>
<keyword evidence="1" id="KW-0378">Hydrolase</keyword>
<dbReference type="EMBL" id="WBVO01000002">
    <property type="protein sequence ID" value="KAB2813841.1"/>
    <property type="molecule type" value="Genomic_DNA"/>
</dbReference>
<evidence type="ECO:0000256" key="2">
    <source>
        <dbReference type="ARBA" id="ARBA00023295"/>
    </source>
</evidence>
<keyword evidence="3" id="KW-0732">Signal</keyword>
<sequence>MYRNALFISIFTLLPAFLTAQNFFVNRIDPPSWMPKPSGDTLELLIRGSELSDVDEVTSDNQNCTILGFEHPENANYLYVSVFVNEVESEQNLSLQFNGGRQSISANWKINPWQERKHGLTASDYLYLITPDRFANANPSNDVFLTMNEDSIAREEPYARHGGDIEGITERLDYIQNLGITGLWVGPLLENNEFKASYHGYAITDHYLIDPRFGTHEEYLDLVDQLHERDMKMVMDVVYNHFGDQHYLFLDPPSADWFNQWEEYTQTNYRATALMDPYASETERKRMSDGWFDKHMPDVNQRNPHVAKWLIQNSMWWIDNFGIDAFRIDTYAYPDQRFMADLDRELLERYPDFFIFAETWVHHEPTQFWFMQENENREFNSHLQSVTDFQFYFALKEALTSSTGWANGLAKVYYVLAHDYMYEDPYRLVTFVDNHDEGRFYGMIGQDMRKYKMGLGLMLTTRGIPCTYYGTEILLRETDGHGKMRQDFPGGWAEDTVNKFEYDNLTEEEKEAFDFAYNIGNLRSSSPALTTGRLMQWAVTDGVYAYARTDGQRTFLILISASDKDQSVELSVYAEMIGDNRQFLVHGSTDLPTGDIVHFESSLNLAPNTIHILEVSTVPFE</sequence>
<dbReference type="SUPFAM" id="SSF51011">
    <property type="entry name" value="Glycosyl hydrolase domain"/>
    <property type="match status" value="1"/>
</dbReference>
<organism evidence="5 6">
    <name type="scientific">Phaeocystidibacter luteus</name>
    <dbReference type="NCBI Taxonomy" id="911197"/>
    <lineage>
        <taxon>Bacteria</taxon>
        <taxon>Pseudomonadati</taxon>
        <taxon>Bacteroidota</taxon>
        <taxon>Flavobacteriia</taxon>
        <taxon>Flavobacteriales</taxon>
        <taxon>Phaeocystidibacteraceae</taxon>
        <taxon>Phaeocystidibacter</taxon>
    </lineage>
</organism>
<accession>A0A6N6RL71</accession>
<feature type="signal peptide" evidence="3">
    <location>
        <begin position="1"/>
        <end position="20"/>
    </location>
</feature>
<dbReference type="SUPFAM" id="SSF81296">
    <property type="entry name" value="E set domains"/>
    <property type="match status" value="1"/>
</dbReference>
<evidence type="ECO:0000256" key="3">
    <source>
        <dbReference type="SAM" id="SignalP"/>
    </source>
</evidence>
<feature type="domain" description="Glycosyl hydrolase family 13 catalytic" evidence="4">
    <location>
        <begin position="128"/>
        <end position="523"/>
    </location>
</feature>
<evidence type="ECO:0000313" key="6">
    <source>
        <dbReference type="Proteomes" id="UP000468650"/>
    </source>
</evidence>
<dbReference type="InterPro" id="IPR014756">
    <property type="entry name" value="Ig_E-set"/>
</dbReference>
<name>A0A6N6RL71_9FLAO</name>
<evidence type="ECO:0000313" key="5">
    <source>
        <dbReference type="EMBL" id="KAB2813841.1"/>
    </source>
</evidence>
<dbReference type="Pfam" id="PF09087">
    <property type="entry name" value="Cyc-maltodext_N"/>
    <property type="match status" value="1"/>
</dbReference>
<evidence type="ECO:0000259" key="4">
    <source>
        <dbReference type="SMART" id="SM00642"/>
    </source>
</evidence>
<evidence type="ECO:0000256" key="1">
    <source>
        <dbReference type="ARBA" id="ARBA00022801"/>
    </source>
</evidence>
<dbReference type="PANTHER" id="PTHR10357">
    <property type="entry name" value="ALPHA-AMYLASE FAMILY MEMBER"/>
    <property type="match status" value="1"/>
</dbReference>
<dbReference type="InterPro" id="IPR006047">
    <property type="entry name" value="GH13_cat_dom"/>
</dbReference>
<dbReference type="GO" id="GO:0016798">
    <property type="term" value="F:hydrolase activity, acting on glycosyl bonds"/>
    <property type="evidence" value="ECO:0007669"/>
    <property type="project" value="UniProtKB-KW"/>
</dbReference>
<gene>
    <name evidence="5" type="ORF">F8C67_03930</name>
</gene>
<protein>
    <submittedName>
        <fullName evidence="5">Alpha-amylase</fullName>
    </submittedName>
</protein>
<dbReference type="OrthoDB" id="9805159at2"/>
<reference evidence="5 6" key="1">
    <citation type="submission" date="2019-09" db="EMBL/GenBank/DDBJ databases">
        <title>Genomes of family Cryomorphaceae.</title>
        <authorList>
            <person name="Bowman J.P."/>
        </authorList>
    </citation>
    <scope>NUCLEOTIDE SEQUENCE [LARGE SCALE GENOMIC DNA]</scope>
    <source>
        <strain evidence="5 6">LMG 25704</strain>
    </source>
</reference>
<dbReference type="InterPro" id="IPR019492">
    <property type="entry name" value="Cyclo-malto-dextrinase_C"/>
</dbReference>
<dbReference type="SMART" id="SM00642">
    <property type="entry name" value="Aamy"/>
    <property type="match status" value="1"/>
</dbReference>